<name>A0A6J7J8F5_9ZZZZ</name>
<accession>A0A6J7J8F5</accession>
<gene>
    <name evidence="1" type="ORF">UFOPK3564_02856</name>
</gene>
<dbReference type="EMBL" id="CAFBMK010000229">
    <property type="protein sequence ID" value="CAB4939485.1"/>
    <property type="molecule type" value="Genomic_DNA"/>
</dbReference>
<dbReference type="AlphaFoldDB" id="A0A6J7J8F5"/>
<proteinExistence type="predicted"/>
<reference evidence="1" key="1">
    <citation type="submission" date="2020-05" db="EMBL/GenBank/DDBJ databases">
        <authorList>
            <person name="Chiriac C."/>
            <person name="Salcher M."/>
            <person name="Ghai R."/>
            <person name="Kavagutti S V."/>
        </authorList>
    </citation>
    <scope>NUCLEOTIDE SEQUENCE</scope>
</reference>
<sequence>MELAVRASMPRWRRSGFVTKRSSPTSWTFSPRASVSVFQPSQSSSSMPSSIERIGYLPALSAQYSESSPAVSERFSCVRTYLPPSKISEVAGSSAMPTCSPGL</sequence>
<protein>
    <submittedName>
        <fullName evidence="1">Unannotated protein</fullName>
    </submittedName>
</protein>
<evidence type="ECO:0000313" key="1">
    <source>
        <dbReference type="EMBL" id="CAB4939485.1"/>
    </source>
</evidence>
<organism evidence="1">
    <name type="scientific">freshwater metagenome</name>
    <dbReference type="NCBI Taxonomy" id="449393"/>
    <lineage>
        <taxon>unclassified sequences</taxon>
        <taxon>metagenomes</taxon>
        <taxon>ecological metagenomes</taxon>
    </lineage>
</organism>